<dbReference type="EMBL" id="JBEWZI010000015">
    <property type="protein sequence ID" value="MET7015338.1"/>
    <property type="molecule type" value="Genomic_DNA"/>
</dbReference>
<evidence type="ECO:0000313" key="2">
    <source>
        <dbReference type="Proteomes" id="UP001549691"/>
    </source>
</evidence>
<evidence type="ECO:0000313" key="1">
    <source>
        <dbReference type="EMBL" id="MET7015338.1"/>
    </source>
</evidence>
<protein>
    <recommendedName>
        <fullName evidence="3">ATP-binding protein</fullName>
    </recommendedName>
</protein>
<name>A0ABV2TN38_9RHOO</name>
<reference evidence="1 2" key="1">
    <citation type="submission" date="2024-07" db="EMBL/GenBank/DDBJ databases">
        <title>Uliginosibacterium flavum JJ3220;KACC:17644.</title>
        <authorList>
            <person name="Kim M.K."/>
        </authorList>
    </citation>
    <scope>NUCLEOTIDE SEQUENCE [LARGE SCALE GENOMIC DNA]</scope>
    <source>
        <strain evidence="1 2">KACC:17644</strain>
    </source>
</reference>
<dbReference type="InterPro" id="IPR027417">
    <property type="entry name" value="P-loop_NTPase"/>
</dbReference>
<gene>
    <name evidence="1" type="ORF">ABXR19_14200</name>
</gene>
<dbReference type="Proteomes" id="UP001549691">
    <property type="component" value="Unassembled WGS sequence"/>
</dbReference>
<dbReference type="Gene3D" id="3.40.50.300">
    <property type="entry name" value="P-loop containing nucleotide triphosphate hydrolases"/>
    <property type="match status" value="1"/>
</dbReference>
<dbReference type="PANTHER" id="PTHR34301">
    <property type="entry name" value="DNA-BINDING PROTEIN-RELATED"/>
    <property type="match status" value="1"/>
</dbReference>
<proteinExistence type="predicted"/>
<dbReference type="RefSeq" id="WP_354601794.1">
    <property type="nucleotide sequence ID" value="NZ_JBEWZI010000015.1"/>
</dbReference>
<evidence type="ECO:0008006" key="3">
    <source>
        <dbReference type="Google" id="ProtNLM"/>
    </source>
</evidence>
<accession>A0ABV2TN38</accession>
<organism evidence="1 2">
    <name type="scientific">Uliginosibacterium flavum</name>
    <dbReference type="NCBI Taxonomy" id="1396831"/>
    <lineage>
        <taxon>Bacteria</taxon>
        <taxon>Pseudomonadati</taxon>
        <taxon>Pseudomonadota</taxon>
        <taxon>Betaproteobacteria</taxon>
        <taxon>Rhodocyclales</taxon>
        <taxon>Zoogloeaceae</taxon>
        <taxon>Uliginosibacterium</taxon>
    </lineage>
</organism>
<dbReference type="SUPFAM" id="SSF52540">
    <property type="entry name" value="P-loop containing nucleoside triphosphate hydrolases"/>
    <property type="match status" value="1"/>
</dbReference>
<keyword evidence="2" id="KW-1185">Reference proteome</keyword>
<sequence>MAAQDYWHYPRTALADSVLMAFDSGLSHALTMFAPRRMGKTEFLLKDIAPRAEEHGWRVFYHSFMTDGDEAGEVFRLSLAEFAAGRMKSWLKPLTARVSADLLGVKAELGTQATAPAHSLTEVVQALTSSGKTILLLDEAQILTRLARNEELLGGLRTGLDINKDQLKVLFTGSSREGLRRMFSEARAPFFHFGTNIELPTLDRGFCAHLAAAYRRSTGRPLDEWRLWEEFEAMGHVPGRLRAVVEAMVLNADLTLAEAVALKVHDVHDEVQYAKILKALPLLDRLVLQAVLEGAPLFAEDTRTRMAATLGSAVPGTTAVQSATERLLRDEIITRRERGQYEISDPGLGQWLKALTSSQETP</sequence>
<dbReference type="PANTHER" id="PTHR34301:SF8">
    <property type="entry name" value="ATPASE DOMAIN-CONTAINING PROTEIN"/>
    <property type="match status" value="1"/>
</dbReference>
<comment type="caution">
    <text evidence="1">The sequence shown here is derived from an EMBL/GenBank/DDBJ whole genome shotgun (WGS) entry which is preliminary data.</text>
</comment>